<dbReference type="AlphaFoldDB" id="A0A177JED3"/>
<gene>
    <name evidence="1" type="ORF">AX777_24780</name>
</gene>
<evidence type="ECO:0000313" key="1">
    <source>
        <dbReference type="EMBL" id="OAH39590.1"/>
    </source>
</evidence>
<organism evidence="1 2">
    <name type="scientific">Sphingobium yanoikuyae</name>
    <name type="common">Sphingomonas yanoikuyae</name>
    <dbReference type="NCBI Taxonomy" id="13690"/>
    <lineage>
        <taxon>Bacteria</taxon>
        <taxon>Pseudomonadati</taxon>
        <taxon>Pseudomonadota</taxon>
        <taxon>Alphaproteobacteria</taxon>
        <taxon>Sphingomonadales</taxon>
        <taxon>Sphingomonadaceae</taxon>
        <taxon>Sphingobium</taxon>
    </lineage>
</organism>
<accession>A0A177JED3</accession>
<dbReference type="Proteomes" id="UP000077262">
    <property type="component" value="Unassembled WGS sequence"/>
</dbReference>
<sequence length="442" mass="48148">MTKLTPQETMNPNTLFRKGDIFVLFGELFGRGYAAGLLDEAKAAGMTILGVTVGRREENNALRGLADDELAAAEANLGGKIINTPLMAGFDLDAPEGGPTPTDLLGKMTLDTWQTDTLDWDYIARCHEVGLTRFKTALDAVMAELDILIPDGRNVFFAHTMAGGIPKAKVVLALVNRIYKGRGARHMSSQSLIESDLGKLVLQNFDEVSANTFGYLLEASSAIRARIEAAGGQVRYTAYGYHGTEVLIGDSYRWQTYTNYTQGYAKMRLEGVAKAAWRSGVKATVFNCPEIRTNSSDVFAGLELSLLPLLAALKKEGGGAWVEVLWQGCQDLLKDGVTLEALLQMVLDYQHNEAMQPYYDFDLWPLPNSAAQAEKTIGTSQEIVQLHKDSRILVSDVLSHHVVKAIGQLIFGEVSEPSGPVLWLNHDLVARRLIAASRGGAG</sequence>
<reference evidence="1 2" key="1">
    <citation type="submission" date="2016-02" db="EMBL/GenBank/DDBJ databases">
        <authorList>
            <person name="Wen L."/>
            <person name="He K."/>
            <person name="Yang H."/>
        </authorList>
    </citation>
    <scope>NUCLEOTIDE SEQUENCE [LARGE SCALE GENOMIC DNA]</scope>
    <source>
        <strain evidence="1 2">CD09_2</strain>
    </source>
</reference>
<dbReference type="RefSeq" id="WP_063976981.1">
    <property type="nucleotide sequence ID" value="NZ_JAAALC010000078.1"/>
</dbReference>
<dbReference type="EMBL" id="LSTR01000077">
    <property type="protein sequence ID" value="OAH39590.1"/>
    <property type="molecule type" value="Genomic_DNA"/>
</dbReference>
<protein>
    <submittedName>
        <fullName evidence="1">Uncharacterized protein</fullName>
    </submittedName>
</protein>
<evidence type="ECO:0000313" key="2">
    <source>
        <dbReference type="Proteomes" id="UP000077262"/>
    </source>
</evidence>
<proteinExistence type="predicted"/>
<name>A0A177JED3_SPHYA</name>
<comment type="caution">
    <text evidence="1">The sequence shown here is derived from an EMBL/GenBank/DDBJ whole genome shotgun (WGS) entry which is preliminary data.</text>
</comment>
<dbReference type="Pfam" id="PF22046">
    <property type="entry name" value="FabMG"/>
    <property type="match status" value="1"/>
</dbReference>
<dbReference type="InterPro" id="IPR053909">
    <property type="entry name" value="FabMG"/>
</dbReference>
<dbReference type="OrthoDB" id="7374356at2"/>